<dbReference type="Proteomes" id="UP001605036">
    <property type="component" value="Unassembled WGS sequence"/>
</dbReference>
<accession>A0ABD1Z7G2</accession>
<reference evidence="2 3" key="1">
    <citation type="submission" date="2024-09" db="EMBL/GenBank/DDBJ databases">
        <title>Chromosome-scale assembly of Riccia fluitans.</title>
        <authorList>
            <person name="Paukszto L."/>
            <person name="Sawicki J."/>
            <person name="Karawczyk K."/>
            <person name="Piernik-Szablinska J."/>
            <person name="Szczecinska M."/>
            <person name="Mazdziarz M."/>
        </authorList>
    </citation>
    <scope>NUCLEOTIDE SEQUENCE [LARGE SCALE GENOMIC DNA]</scope>
    <source>
        <strain evidence="2">Rf_01</strain>
        <tissue evidence="2">Aerial parts of the thallus</tissue>
    </source>
</reference>
<proteinExistence type="predicted"/>
<protein>
    <submittedName>
        <fullName evidence="2">Uncharacterized protein</fullName>
    </submittedName>
</protein>
<evidence type="ECO:0000313" key="3">
    <source>
        <dbReference type="Proteomes" id="UP001605036"/>
    </source>
</evidence>
<organism evidence="2 3">
    <name type="scientific">Riccia fluitans</name>
    <dbReference type="NCBI Taxonomy" id="41844"/>
    <lineage>
        <taxon>Eukaryota</taxon>
        <taxon>Viridiplantae</taxon>
        <taxon>Streptophyta</taxon>
        <taxon>Embryophyta</taxon>
        <taxon>Marchantiophyta</taxon>
        <taxon>Marchantiopsida</taxon>
        <taxon>Marchantiidae</taxon>
        <taxon>Marchantiales</taxon>
        <taxon>Ricciaceae</taxon>
        <taxon>Riccia</taxon>
    </lineage>
</organism>
<keyword evidence="3" id="KW-1185">Reference proteome</keyword>
<feature type="region of interest" description="Disordered" evidence="1">
    <location>
        <begin position="59"/>
        <end position="95"/>
    </location>
</feature>
<evidence type="ECO:0000313" key="2">
    <source>
        <dbReference type="EMBL" id="KAL2643660.1"/>
    </source>
</evidence>
<comment type="caution">
    <text evidence="2">The sequence shown here is derived from an EMBL/GenBank/DDBJ whole genome shotgun (WGS) entry which is preliminary data.</text>
</comment>
<dbReference type="AlphaFoldDB" id="A0ABD1Z7G2"/>
<feature type="region of interest" description="Disordered" evidence="1">
    <location>
        <begin position="158"/>
        <end position="178"/>
    </location>
</feature>
<dbReference type="EMBL" id="JBHFFA010000002">
    <property type="protein sequence ID" value="KAL2643660.1"/>
    <property type="molecule type" value="Genomic_DNA"/>
</dbReference>
<sequence length="208" mass="23324">MGGGAFKLDYIVLQPEDEQGYEVLIGRPWFYGAGVTEDWNCQEVCFQVEGRRKKVRIPWGPASYHGETPQEDSSELTSTPESAFDSDHSSVGVTQPAIRSEPIVKMEEEKKSASQGCVKKECGRQSLPGKKEKPWQMMKEKGATIVRQKLSEVLNAPLSDKEPTNSEGENVPHREDEMIGATTFRMTEGMILPGSWKEIEVWPGKLYD</sequence>
<gene>
    <name evidence="2" type="ORF">R1flu_011247</name>
</gene>
<name>A0ABD1Z7G2_9MARC</name>
<evidence type="ECO:0000256" key="1">
    <source>
        <dbReference type="SAM" id="MobiDB-lite"/>
    </source>
</evidence>
<feature type="compositionally biased region" description="Basic and acidic residues" evidence="1">
    <location>
        <begin position="159"/>
        <end position="177"/>
    </location>
</feature>